<dbReference type="EMBL" id="UYSU01049627">
    <property type="protein sequence ID" value="VDM06216.1"/>
    <property type="molecule type" value="Genomic_DNA"/>
</dbReference>
<dbReference type="WBParaSite" id="SSLN_0002056701-mRNA-1">
    <property type="protein sequence ID" value="SSLN_0002056701-mRNA-1"/>
    <property type="gene ID" value="SSLN_0002056701"/>
</dbReference>
<sequence length="134" mass="15635">MFQIANWLGAAEKDRTRCPFNVRPRKREEHVAGVPSGCSADKERPPRRGIEGEPNAEHRAAKMPRYASVTVSRPPPPQTHFFLFGKDKDDRRRWTVLRYYPLEQRAQRVAHIEKRWWATFSVVGADLRVFILLP</sequence>
<name>A0A183TTN2_SCHSO</name>
<keyword evidence="3" id="KW-1185">Reference proteome</keyword>
<feature type="compositionally biased region" description="Basic and acidic residues" evidence="1">
    <location>
        <begin position="40"/>
        <end position="60"/>
    </location>
</feature>
<proteinExistence type="predicted"/>
<accession>A0A183TTN2</accession>
<reference evidence="2 3" key="2">
    <citation type="submission" date="2018-11" db="EMBL/GenBank/DDBJ databases">
        <authorList>
            <consortium name="Pathogen Informatics"/>
        </authorList>
    </citation>
    <scope>NUCLEOTIDE SEQUENCE [LARGE SCALE GENOMIC DNA]</scope>
    <source>
        <strain evidence="2 3">NST_G2</strain>
    </source>
</reference>
<evidence type="ECO:0000313" key="2">
    <source>
        <dbReference type="EMBL" id="VDM06216.1"/>
    </source>
</evidence>
<evidence type="ECO:0000313" key="4">
    <source>
        <dbReference type="WBParaSite" id="SSLN_0002056701-mRNA-1"/>
    </source>
</evidence>
<dbReference type="OrthoDB" id="6315958at2759"/>
<feature type="region of interest" description="Disordered" evidence="1">
    <location>
        <begin position="25"/>
        <end position="74"/>
    </location>
</feature>
<dbReference type="AlphaFoldDB" id="A0A183TTN2"/>
<dbReference type="Proteomes" id="UP000275846">
    <property type="component" value="Unassembled WGS sequence"/>
</dbReference>
<evidence type="ECO:0000313" key="3">
    <source>
        <dbReference type="Proteomes" id="UP000275846"/>
    </source>
</evidence>
<organism evidence="4">
    <name type="scientific">Schistocephalus solidus</name>
    <name type="common">Tapeworm</name>
    <dbReference type="NCBI Taxonomy" id="70667"/>
    <lineage>
        <taxon>Eukaryota</taxon>
        <taxon>Metazoa</taxon>
        <taxon>Spiralia</taxon>
        <taxon>Lophotrochozoa</taxon>
        <taxon>Platyhelminthes</taxon>
        <taxon>Cestoda</taxon>
        <taxon>Eucestoda</taxon>
        <taxon>Diphyllobothriidea</taxon>
        <taxon>Diphyllobothriidae</taxon>
        <taxon>Schistocephalus</taxon>
    </lineage>
</organism>
<gene>
    <name evidence="2" type="ORF">SSLN_LOCUS19830</name>
</gene>
<reference evidence="4" key="1">
    <citation type="submission" date="2016-06" db="UniProtKB">
        <authorList>
            <consortium name="WormBaseParasite"/>
        </authorList>
    </citation>
    <scope>IDENTIFICATION</scope>
</reference>
<evidence type="ECO:0000256" key="1">
    <source>
        <dbReference type="SAM" id="MobiDB-lite"/>
    </source>
</evidence>
<protein>
    <submittedName>
        <fullName evidence="2 4">Uncharacterized protein</fullName>
    </submittedName>
</protein>